<organism evidence="1 2">
    <name type="scientific">Mycena venus</name>
    <dbReference type="NCBI Taxonomy" id="2733690"/>
    <lineage>
        <taxon>Eukaryota</taxon>
        <taxon>Fungi</taxon>
        <taxon>Dikarya</taxon>
        <taxon>Basidiomycota</taxon>
        <taxon>Agaricomycotina</taxon>
        <taxon>Agaricomycetes</taxon>
        <taxon>Agaricomycetidae</taxon>
        <taxon>Agaricales</taxon>
        <taxon>Marasmiineae</taxon>
        <taxon>Mycenaceae</taxon>
        <taxon>Mycena</taxon>
    </lineage>
</organism>
<dbReference type="Proteomes" id="UP000620124">
    <property type="component" value="Unassembled WGS sequence"/>
</dbReference>
<dbReference type="OrthoDB" id="3043226at2759"/>
<keyword evidence="2" id="KW-1185">Reference proteome</keyword>
<accession>A0A8H6Z3X2</accession>
<sequence>MSCQGHESKTVIHCDIHGGQGGPGGLSYGKGGSGGLGEGPTMIFKEVQNLTNNMYVGEASAIPFPQQQQCEPGLKEVLDKWLEFPPDMKDRQYDLRSLHHQATGSWLLVDGRFMRWKATPGSLWIKGICNWYWKKCTKFNSD</sequence>
<evidence type="ECO:0000313" key="1">
    <source>
        <dbReference type="EMBL" id="KAF7369396.1"/>
    </source>
</evidence>
<evidence type="ECO:0000313" key="2">
    <source>
        <dbReference type="Proteomes" id="UP000620124"/>
    </source>
</evidence>
<name>A0A8H6Z3X2_9AGAR</name>
<comment type="caution">
    <text evidence="1">The sequence shown here is derived from an EMBL/GenBank/DDBJ whole genome shotgun (WGS) entry which is preliminary data.</text>
</comment>
<reference evidence="1" key="1">
    <citation type="submission" date="2020-05" db="EMBL/GenBank/DDBJ databases">
        <title>Mycena genomes resolve the evolution of fungal bioluminescence.</title>
        <authorList>
            <person name="Tsai I.J."/>
        </authorList>
    </citation>
    <scope>NUCLEOTIDE SEQUENCE</scope>
    <source>
        <strain evidence="1">CCC161011</strain>
    </source>
</reference>
<dbReference type="AlphaFoldDB" id="A0A8H6Z3X2"/>
<dbReference type="EMBL" id="JACAZI010000002">
    <property type="protein sequence ID" value="KAF7369396.1"/>
    <property type="molecule type" value="Genomic_DNA"/>
</dbReference>
<proteinExistence type="predicted"/>
<gene>
    <name evidence="1" type="ORF">MVEN_00268600</name>
</gene>
<protein>
    <submittedName>
        <fullName evidence="1">Uncharacterized protein</fullName>
    </submittedName>
</protein>